<keyword evidence="5 6" id="KW-0676">Redox-active center</keyword>
<dbReference type="GO" id="GO:0015038">
    <property type="term" value="F:glutathione disulfide oxidoreductase activity"/>
    <property type="evidence" value="ECO:0007669"/>
    <property type="project" value="UniProtKB-UniRule"/>
</dbReference>
<accession>A0A1S1U0W7</accession>
<comment type="function">
    <text evidence="6">Has a glutathione-disulfide oxidoreductase activity in the presence of NADPH and glutathione reductase. Reduces low molecular weight disulfides and proteins.</text>
</comment>
<name>A0A1S1U0W7_9BURK</name>
<dbReference type="GO" id="GO:0005737">
    <property type="term" value="C:cytoplasm"/>
    <property type="evidence" value="ECO:0007669"/>
    <property type="project" value="TreeGrafter"/>
</dbReference>
<evidence type="ECO:0000313" key="8">
    <source>
        <dbReference type="EMBL" id="OHV94145.1"/>
    </source>
</evidence>
<dbReference type="InterPro" id="IPR002109">
    <property type="entry name" value="Glutaredoxin"/>
</dbReference>
<dbReference type="PANTHER" id="PTHR45694">
    <property type="entry name" value="GLUTAREDOXIN 2"/>
    <property type="match status" value="1"/>
</dbReference>
<dbReference type="SUPFAM" id="SSF52833">
    <property type="entry name" value="Thioredoxin-like"/>
    <property type="match status" value="1"/>
</dbReference>
<protein>
    <recommendedName>
        <fullName evidence="6">Glutaredoxin</fullName>
    </recommendedName>
</protein>
<dbReference type="GO" id="GO:0045454">
    <property type="term" value="P:cell redox homeostasis"/>
    <property type="evidence" value="ECO:0007669"/>
    <property type="project" value="InterPro"/>
</dbReference>
<organism evidence="8 9">
    <name type="scientific">Janthinobacterium lividum</name>
    <dbReference type="NCBI Taxonomy" id="29581"/>
    <lineage>
        <taxon>Bacteria</taxon>
        <taxon>Pseudomonadati</taxon>
        <taxon>Pseudomonadota</taxon>
        <taxon>Betaproteobacteria</taxon>
        <taxon>Burkholderiales</taxon>
        <taxon>Oxalobacteraceae</taxon>
        <taxon>Janthinobacterium</taxon>
    </lineage>
</organism>
<dbReference type="Gene3D" id="3.40.30.10">
    <property type="entry name" value="Glutaredoxin"/>
    <property type="match status" value="1"/>
</dbReference>
<dbReference type="InterPro" id="IPR036249">
    <property type="entry name" value="Thioredoxin-like_sf"/>
</dbReference>
<dbReference type="InterPro" id="IPR014025">
    <property type="entry name" value="Glutaredoxin_subgr"/>
</dbReference>
<dbReference type="Proteomes" id="UP000179840">
    <property type="component" value="Unassembled WGS sequence"/>
</dbReference>
<comment type="caution">
    <text evidence="8">The sequence shown here is derived from an EMBL/GenBank/DDBJ whole genome shotgun (WGS) entry which is preliminary data.</text>
</comment>
<evidence type="ECO:0000313" key="9">
    <source>
        <dbReference type="Proteomes" id="UP000179840"/>
    </source>
</evidence>
<keyword evidence="2 6" id="KW-0813">Transport</keyword>
<reference evidence="8 9" key="1">
    <citation type="submission" date="2015-06" db="EMBL/GenBank/DDBJ databases">
        <title>Draft genome sequencing of a biphenyl-degrading bacterium, Janthinobacterium lividum MEG1.</title>
        <authorList>
            <person name="Shimodaira J."/>
            <person name="Hatta T."/>
        </authorList>
    </citation>
    <scope>NUCLEOTIDE SEQUENCE [LARGE SCALE GENOMIC DNA]</scope>
    <source>
        <strain evidence="8 9">MEG1</strain>
    </source>
</reference>
<evidence type="ECO:0000256" key="1">
    <source>
        <dbReference type="ARBA" id="ARBA00007787"/>
    </source>
</evidence>
<evidence type="ECO:0000259" key="7">
    <source>
        <dbReference type="Pfam" id="PF00462"/>
    </source>
</evidence>
<dbReference type="PRINTS" id="PR00160">
    <property type="entry name" value="GLUTAREDOXIN"/>
</dbReference>
<evidence type="ECO:0000256" key="5">
    <source>
        <dbReference type="ARBA" id="ARBA00023284"/>
    </source>
</evidence>
<dbReference type="PROSITE" id="PS51354">
    <property type="entry name" value="GLUTAREDOXIN_2"/>
    <property type="match status" value="1"/>
</dbReference>
<gene>
    <name evidence="8" type="ORF">AKG95_26610</name>
</gene>
<dbReference type="CDD" id="cd03418">
    <property type="entry name" value="GRX_GRXb_1_3_like"/>
    <property type="match status" value="1"/>
</dbReference>
<evidence type="ECO:0000256" key="3">
    <source>
        <dbReference type="ARBA" id="ARBA00022982"/>
    </source>
</evidence>
<sequence>MSVPVIVYSTAVCPYCVRAERLLEAKGVTVQKIRVDLDPEERIKMMERTGRRTVPQIYVGETHVGGFDDLYALDQAGKLDPLLNGTAA</sequence>
<proteinExistence type="inferred from homology"/>
<dbReference type="Pfam" id="PF00462">
    <property type="entry name" value="Glutaredoxin"/>
    <property type="match status" value="1"/>
</dbReference>
<dbReference type="AlphaFoldDB" id="A0A1S1U0W7"/>
<dbReference type="PANTHER" id="PTHR45694:SF18">
    <property type="entry name" value="GLUTAREDOXIN-1-RELATED"/>
    <property type="match status" value="1"/>
</dbReference>
<evidence type="ECO:0000256" key="4">
    <source>
        <dbReference type="ARBA" id="ARBA00023157"/>
    </source>
</evidence>
<dbReference type="EMBL" id="LFKP01000014">
    <property type="protein sequence ID" value="OHV94145.1"/>
    <property type="molecule type" value="Genomic_DNA"/>
</dbReference>
<evidence type="ECO:0000256" key="6">
    <source>
        <dbReference type="RuleBase" id="RU364065"/>
    </source>
</evidence>
<dbReference type="InterPro" id="IPR011767">
    <property type="entry name" value="GLR_AS"/>
</dbReference>
<dbReference type="InterPro" id="IPR011900">
    <property type="entry name" value="GRX_bact"/>
</dbReference>
<comment type="similarity">
    <text evidence="1 6">Belongs to the glutaredoxin family.</text>
</comment>
<keyword evidence="3 6" id="KW-0249">Electron transport</keyword>
<dbReference type="NCBIfam" id="TIGR02181">
    <property type="entry name" value="GRX_bact"/>
    <property type="match status" value="1"/>
</dbReference>
<dbReference type="RefSeq" id="WP_071079851.1">
    <property type="nucleotide sequence ID" value="NZ_LFKP01000014.1"/>
</dbReference>
<feature type="domain" description="Glutaredoxin" evidence="7">
    <location>
        <begin position="5"/>
        <end position="64"/>
    </location>
</feature>
<keyword evidence="6" id="KW-0963">Cytoplasm</keyword>
<dbReference type="PROSITE" id="PS00195">
    <property type="entry name" value="GLUTAREDOXIN_1"/>
    <property type="match status" value="1"/>
</dbReference>
<evidence type="ECO:0000256" key="2">
    <source>
        <dbReference type="ARBA" id="ARBA00022448"/>
    </source>
</evidence>
<keyword evidence="4" id="KW-1015">Disulfide bond</keyword>
<dbReference type="GO" id="GO:0034599">
    <property type="term" value="P:cellular response to oxidative stress"/>
    <property type="evidence" value="ECO:0007669"/>
    <property type="project" value="TreeGrafter"/>
</dbReference>